<name>A0A9E7HHZ2_9LILI</name>
<protein>
    <submittedName>
        <fullName evidence="1">Uncharacterized protein</fullName>
    </submittedName>
</protein>
<evidence type="ECO:0000313" key="1">
    <source>
        <dbReference type="EMBL" id="URE30474.1"/>
    </source>
</evidence>
<dbReference type="EMBL" id="CP097510">
    <property type="protein sequence ID" value="URE30474.1"/>
    <property type="molecule type" value="Genomic_DNA"/>
</dbReference>
<dbReference type="AlphaFoldDB" id="A0A9E7HHZ2"/>
<keyword evidence="2" id="KW-1185">Reference proteome</keyword>
<evidence type="ECO:0000313" key="2">
    <source>
        <dbReference type="Proteomes" id="UP001055439"/>
    </source>
</evidence>
<gene>
    <name evidence="1" type="ORF">MUK42_12762</name>
</gene>
<accession>A0A9E7HHZ2</accession>
<dbReference type="OrthoDB" id="5984008at2759"/>
<sequence>YFRLPIGCDSVLGSSSVTASNRNLPSVQPKSGLGICWSIFHGTSKCPNSACRRAGPLRFQSIEVVVCSSSEKHRVIVSP</sequence>
<dbReference type="Proteomes" id="UP001055439">
    <property type="component" value="Chromosome 8"/>
</dbReference>
<organism evidence="1 2">
    <name type="scientific">Musa troglodytarum</name>
    <name type="common">fe'i banana</name>
    <dbReference type="NCBI Taxonomy" id="320322"/>
    <lineage>
        <taxon>Eukaryota</taxon>
        <taxon>Viridiplantae</taxon>
        <taxon>Streptophyta</taxon>
        <taxon>Embryophyta</taxon>
        <taxon>Tracheophyta</taxon>
        <taxon>Spermatophyta</taxon>
        <taxon>Magnoliopsida</taxon>
        <taxon>Liliopsida</taxon>
        <taxon>Zingiberales</taxon>
        <taxon>Musaceae</taxon>
        <taxon>Musa</taxon>
    </lineage>
</organism>
<proteinExistence type="predicted"/>
<feature type="non-terminal residue" evidence="1">
    <location>
        <position position="1"/>
    </location>
</feature>
<reference evidence="1" key="1">
    <citation type="submission" date="2022-05" db="EMBL/GenBank/DDBJ databases">
        <title>The Musa troglodytarum L. genome provides insights into the mechanism of non-climacteric behaviour and enrichment of carotenoids.</title>
        <authorList>
            <person name="Wang J."/>
        </authorList>
    </citation>
    <scope>NUCLEOTIDE SEQUENCE</scope>
    <source>
        <tissue evidence="1">Leaf</tissue>
    </source>
</reference>